<proteinExistence type="predicted"/>
<dbReference type="Proteomes" id="UP000535890">
    <property type="component" value="Unassembled WGS sequence"/>
</dbReference>
<evidence type="ECO:0000313" key="3">
    <source>
        <dbReference type="Proteomes" id="UP000535890"/>
    </source>
</evidence>
<accession>A0A7Y9J787</accession>
<feature type="region of interest" description="Disordered" evidence="1">
    <location>
        <begin position="75"/>
        <end position="96"/>
    </location>
</feature>
<feature type="compositionally biased region" description="Basic and acidic residues" evidence="1">
    <location>
        <begin position="76"/>
        <end position="96"/>
    </location>
</feature>
<comment type="caution">
    <text evidence="2">The sequence shown here is derived from an EMBL/GenBank/DDBJ whole genome shotgun (WGS) entry which is preliminary data.</text>
</comment>
<keyword evidence="3" id="KW-1185">Reference proteome</keyword>
<name>A0A7Y9J787_9PSEU</name>
<organism evidence="2 3">
    <name type="scientific">Actinomycetospora corticicola</name>
    <dbReference type="NCBI Taxonomy" id="663602"/>
    <lineage>
        <taxon>Bacteria</taxon>
        <taxon>Bacillati</taxon>
        <taxon>Actinomycetota</taxon>
        <taxon>Actinomycetes</taxon>
        <taxon>Pseudonocardiales</taxon>
        <taxon>Pseudonocardiaceae</taxon>
        <taxon>Actinomycetospora</taxon>
    </lineage>
</organism>
<gene>
    <name evidence="2" type="ORF">BJ983_003878</name>
</gene>
<dbReference type="RefSeq" id="WP_179795308.1">
    <property type="nucleotide sequence ID" value="NZ_BAABHP010000025.1"/>
</dbReference>
<evidence type="ECO:0000256" key="1">
    <source>
        <dbReference type="SAM" id="MobiDB-lite"/>
    </source>
</evidence>
<dbReference type="AlphaFoldDB" id="A0A7Y9J787"/>
<evidence type="ECO:0000313" key="2">
    <source>
        <dbReference type="EMBL" id="NYD37776.1"/>
    </source>
</evidence>
<protein>
    <submittedName>
        <fullName evidence="2">Uncharacterized protein</fullName>
    </submittedName>
</protein>
<reference evidence="2 3" key="1">
    <citation type="submission" date="2020-07" db="EMBL/GenBank/DDBJ databases">
        <title>Sequencing the genomes of 1000 actinobacteria strains.</title>
        <authorList>
            <person name="Klenk H.-P."/>
        </authorList>
    </citation>
    <scope>NUCLEOTIDE SEQUENCE [LARGE SCALE GENOMIC DNA]</scope>
    <source>
        <strain evidence="2 3">DSM 45772</strain>
    </source>
</reference>
<dbReference type="EMBL" id="JACCBN010000001">
    <property type="protein sequence ID" value="NYD37776.1"/>
    <property type="molecule type" value="Genomic_DNA"/>
</dbReference>
<sequence length="96" mass="10201">MTDDGAGPDPGRAADLTGRAVQADDDARVLAARLARTALDVAATLDRVAATREARAAQVGGAAAEVFRASARRARSMAESERVESRELRRAWRLPD</sequence>